<protein>
    <submittedName>
        <fullName evidence="2">RsiW-degrading membrane proteinase PrsW (M82 family)</fullName>
    </submittedName>
</protein>
<proteinExistence type="predicted"/>
<sequence length="49" mass="5306">MNNRSGLYLIIGILIAAVVGLGAYAYREETKPEGIEMKIGPDGVKIEKN</sequence>
<comment type="caution">
    <text evidence="2">The sequence shown here is derived from an EMBL/GenBank/DDBJ whole genome shotgun (WGS) entry which is preliminary data.</text>
</comment>
<organism evidence="2 3">
    <name type="scientific">Allorhizobium borbori</name>
    <dbReference type="NCBI Taxonomy" id="485907"/>
    <lineage>
        <taxon>Bacteria</taxon>
        <taxon>Pseudomonadati</taxon>
        <taxon>Pseudomonadota</taxon>
        <taxon>Alphaproteobacteria</taxon>
        <taxon>Hyphomicrobiales</taxon>
        <taxon>Rhizobiaceae</taxon>
        <taxon>Rhizobium/Agrobacterium group</taxon>
        <taxon>Allorhizobium</taxon>
    </lineage>
</organism>
<gene>
    <name evidence="2" type="ORF">GGQ66_001301</name>
</gene>
<accession>A0A7W6P0Q7</accession>
<dbReference type="Proteomes" id="UP000584824">
    <property type="component" value="Unassembled WGS sequence"/>
</dbReference>
<keyword evidence="1" id="KW-0812">Transmembrane</keyword>
<name>A0A7W6P0Q7_9HYPH</name>
<dbReference type="AlphaFoldDB" id="A0A7W6P0Q7"/>
<feature type="transmembrane region" description="Helical" evidence="1">
    <location>
        <begin position="6"/>
        <end position="26"/>
    </location>
</feature>
<reference evidence="2 3" key="1">
    <citation type="submission" date="2020-08" db="EMBL/GenBank/DDBJ databases">
        <title>Genomic Encyclopedia of Type Strains, Phase IV (KMG-IV): sequencing the most valuable type-strain genomes for metagenomic binning, comparative biology and taxonomic classification.</title>
        <authorList>
            <person name="Goeker M."/>
        </authorList>
    </citation>
    <scope>NUCLEOTIDE SEQUENCE [LARGE SCALE GENOMIC DNA]</scope>
    <source>
        <strain evidence="2 3">DSM 26385</strain>
    </source>
</reference>
<evidence type="ECO:0000313" key="2">
    <source>
        <dbReference type="EMBL" id="MBB4102758.1"/>
    </source>
</evidence>
<evidence type="ECO:0000313" key="3">
    <source>
        <dbReference type="Proteomes" id="UP000584824"/>
    </source>
</evidence>
<evidence type="ECO:0000256" key="1">
    <source>
        <dbReference type="SAM" id="Phobius"/>
    </source>
</evidence>
<keyword evidence="1" id="KW-0472">Membrane</keyword>
<dbReference type="RefSeq" id="WP_183790655.1">
    <property type="nucleotide sequence ID" value="NZ_JACIDU010000004.1"/>
</dbReference>
<keyword evidence="1" id="KW-1133">Transmembrane helix</keyword>
<dbReference type="EMBL" id="JACIDU010000004">
    <property type="protein sequence ID" value="MBB4102758.1"/>
    <property type="molecule type" value="Genomic_DNA"/>
</dbReference>
<keyword evidence="3" id="KW-1185">Reference proteome</keyword>